<dbReference type="Proteomes" id="UP000095751">
    <property type="component" value="Unassembled WGS sequence"/>
</dbReference>
<keyword evidence="7" id="KW-0472">Membrane</keyword>
<dbReference type="InterPro" id="IPR001969">
    <property type="entry name" value="Aspartic_peptidase_AS"/>
</dbReference>
<evidence type="ECO:0000256" key="6">
    <source>
        <dbReference type="ARBA" id="ARBA00022989"/>
    </source>
</evidence>
<gene>
    <name evidence="12" type="ORF">FRACYDRAFT_209424</name>
</gene>
<comment type="similarity">
    <text evidence="1">Belongs to the peptidase A1 family.</text>
</comment>
<evidence type="ECO:0000313" key="12">
    <source>
        <dbReference type="EMBL" id="OEU14659.1"/>
    </source>
</evidence>
<dbReference type="PROSITE" id="PS51767">
    <property type="entry name" value="PEPTIDASE_A1"/>
    <property type="match status" value="1"/>
</dbReference>
<dbReference type="KEGG" id="fcy:FRACYDRAFT_209424"/>
<dbReference type="AlphaFoldDB" id="A0A1E7F947"/>
<dbReference type="GO" id="GO:0006508">
    <property type="term" value="P:proteolysis"/>
    <property type="evidence" value="ECO:0007669"/>
    <property type="project" value="UniProtKB-KW"/>
</dbReference>
<evidence type="ECO:0000259" key="11">
    <source>
        <dbReference type="PROSITE" id="PS51767"/>
    </source>
</evidence>
<evidence type="ECO:0000256" key="2">
    <source>
        <dbReference type="ARBA" id="ARBA00022670"/>
    </source>
</evidence>
<keyword evidence="4 10" id="KW-0732">Signal</keyword>
<keyword evidence="2 12" id="KW-0645">Protease</keyword>
<keyword evidence="6" id="KW-1133">Transmembrane helix</keyword>
<evidence type="ECO:0000256" key="5">
    <source>
        <dbReference type="ARBA" id="ARBA00022801"/>
    </source>
</evidence>
<dbReference type="PROSITE" id="PS00141">
    <property type="entry name" value="ASP_PROTEASE"/>
    <property type="match status" value="1"/>
</dbReference>
<dbReference type="InterPro" id="IPR032861">
    <property type="entry name" value="TAXi_N"/>
</dbReference>
<organism evidence="12 13">
    <name type="scientific">Fragilariopsis cylindrus CCMP1102</name>
    <dbReference type="NCBI Taxonomy" id="635003"/>
    <lineage>
        <taxon>Eukaryota</taxon>
        <taxon>Sar</taxon>
        <taxon>Stramenopiles</taxon>
        <taxon>Ochrophyta</taxon>
        <taxon>Bacillariophyta</taxon>
        <taxon>Bacillariophyceae</taxon>
        <taxon>Bacillariophycidae</taxon>
        <taxon>Bacillariales</taxon>
        <taxon>Bacillariaceae</taxon>
        <taxon>Fragilariopsis</taxon>
    </lineage>
</organism>
<feature type="chain" id="PRO_5009192824" evidence="10">
    <location>
        <begin position="19"/>
        <end position="530"/>
    </location>
</feature>
<feature type="compositionally biased region" description="Basic residues" evidence="9">
    <location>
        <begin position="69"/>
        <end position="78"/>
    </location>
</feature>
<evidence type="ECO:0000256" key="4">
    <source>
        <dbReference type="ARBA" id="ARBA00022729"/>
    </source>
</evidence>
<name>A0A1E7F947_9STRA</name>
<dbReference type="SUPFAM" id="SSF50630">
    <property type="entry name" value="Acid proteases"/>
    <property type="match status" value="1"/>
</dbReference>
<dbReference type="GO" id="GO:0012505">
    <property type="term" value="C:endomembrane system"/>
    <property type="evidence" value="ECO:0007669"/>
    <property type="project" value="UniProtKB-SubCell"/>
</dbReference>
<dbReference type="PANTHER" id="PTHR13683:SF375">
    <property type="entry name" value="PEPTIDASE A1 DOMAIN-CONTAINING PROTEIN"/>
    <property type="match status" value="1"/>
</dbReference>
<keyword evidence="3" id="KW-0812">Transmembrane</keyword>
<protein>
    <submittedName>
        <fullName evidence="12">Acid protease</fullName>
    </submittedName>
</protein>
<dbReference type="GO" id="GO:0004190">
    <property type="term" value="F:aspartic-type endopeptidase activity"/>
    <property type="evidence" value="ECO:0007669"/>
    <property type="project" value="InterPro"/>
</dbReference>
<dbReference type="EMBL" id="KV784360">
    <property type="protein sequence ID" value="OEU14659.1"/>
    <property type="molecule type" value="Genomic_DNA"/>
</dbReference>
<dbReference type="InterPro" id="IPR033121">
    <property type="entry name" value="PEPTIDASE_A1"/>
</dbReference>
<feature type="signal peptide" evidence="10">
    <location>
        <begin position="1"/>
        <end position="18"/>
    </location>
</feature>
<proteinExistence type="inferred from homology"/>
<dbReference type="InterPro" id="IPR001461">
    <property type="entry name" value="Aspartic_peptidase_A1"/>
</dbReference>
<dbReference type="InParanoid" id="A0A1E7F947"/>
<dbReference type="Pfam" id="PF14543">
    <property type="entry name" value="TAXi_N"/>
    <property type="match status" value="1"/>
</dbReference>
<dbReference type="FunFam" id="2.40.70.10:FF:000225">
    <property type="entry name" value="Predicted protein"/>
    <property type="match status" value="1"/>
</dbReference>
<comment type="subcellular location">
    <subcellularLocation>
        <location evidence="8">Endomembrane system</location>
        <topology evidence="8">Single-pass type I membrane protein</topology>
    </subcellularLocation>
</comment>
<feature type="region of interest" description="Disordered" evidence="9">
    <location>
        <begin position="54"/>
        <end position="89"/>
    </location>
</feature>
<evidence type="ECO:0000256" key="9">
    <source>
        <dbReference type="SAM" id="MobiDB-lite"/>
    </source>
</evidence>
<dbReference type="OrthoDB" id="2747330at2759"/>
<evidence type="ECO:0000256" key="8">
    <source>
        <dbReference type="ARBA" id="ARBA00046288"/>
    </source>
</evidence>
<evidence type="ECO:0000256" key="10">
    <source>
        <dbReference type="SAM" id="SignalP"/>
    </source>
</evidence>
<evidence type="ECO:0000313" key="13">
    <source>
        <dbReference type="Proteomes" id="UP000095751"/>
    </source>
</evidence>
<evidence type="ECO:0000256" key="7">
    <source>
        <dbReference type="ARBA" id="ARBA00023136"/>
    </source>
</evidence>
<dbReference type="PANTHER" id="PTHR13683">
    <property type="entry name" value="ASPARTYL PROTEASES"/>
    <property type="match status" value="1"/>
</dbReference>
<dbReference type="InterPro" id="IPR021109">
    <property type="entry name" value="Peptidase_aspartic_dom_sf"/>
</dbReference>
<accession>A0A1E7F947</accession>
<dbReference type="Gene3D" id="2.40.70.10">
    <property type="entry name" value="Acid Proteases"/>
    <property type="match status" value="2"/>
</dbReference>
<feature type="non-terminal residue" evidence="12">
    <location>
        <position position="530"/>
    </location>
</feature>
<reference evidence="12 13" key="1">
    <citation type="submission" date="2016-09" db="EMBL/GenBank/DDBJ databases">
        <title>Extensive genetic diversity and differential bi-allelic expression allows diatom success in the polar Southern Ocean.</title>
        <authorList>
            <consortium name="DOE Joint Genome Institute"/>
            <person name="Mock T."/>
            <person name="Otillar R.P."/>
            <person name="Strauss J."/>
            <person name="Dupont C."/>
            <person name="Frickenhaus S."/>
            <person name="Maumus F."/>
            <person name="Mcmullan M."/>
            <person name="Sanges R."/>
            <person name="Schmutz J."/>
            <person name="Toseland A."/>
            <person name="Valas R."/>
            <person name="Veluchamy A."/>
            <person name="Ward B.J."/>
            <person name="Allen A."/>
            <person name="Barry K."/>
            <person name="Falciatore A."/>
            <person name="Ferrante M."/>
            <person name="Fortunato A.E."/>
            <person name="Gloeckner G."/>
            <person name="Gruber A."/>
            <person name="Hipkin R."/>
            <person name="Janech M."/>
            <person name="Kroth P."/>
            <person name="Leese F."/>
            <person name="Lindquist E."/>
            <person name="Lyon B.R."/>
            <person name="Martin J."/>
            <person name="Mayer C."/>
            <person name="Parker M."/>
            <person name="Quesneville H."/>
            <person name="Raymond J."/>
            <person name="Uhlig C."/>
            <person name="Valentin K.U."/>
            <person name="Worden A.Z."/>
            <person name="Armbrust E.V."/>
            <person name="Bowler C."/>
            <person name="Green B."/>
            <person name="Moulton V."/>
            <person name="Van Oosterhout C."/>
            <person name="Grigoriev I."/>
        </authorList>
    </citation>
    <scope>NUCLEOTIDE SEQUENCE [LARGE SCALE GENOMIC DNA]</scope>
    <source>
        <strain evidence="12 13">CCMP1102</strain>
    </source>
</reference>
<feature type="domain" description="Peptidase A1" evidence="11">
    <location>
        <begin position="100"/>
        <end position="510"/>
    </location>
</feature>
<sequence>MTILLLLAATSTSTVSSSDQIYVDSSSAAVTAGGSITFPLIPYHVQRSRRGLLTTEDDDLDAGEGNNDHRRRHRRRRRREEELSSDPKQMSALYQGYGTHYVDLWVGSPPQRQTVIVDTGSGLTAFPCGGCQDCGAPDFHIDNYYENDQSSTFQKSQCSDCSQRAHCNKAKQECRVTASYSEGSTWKAYEALDTCYIGGFHNKALTEDNGGTDDIDPGHAKAFAFPLRFGCQTAVTGLFKTQLADGILGMDDAKSAFWNQMYRAKKIDKKQFSLCYTRPPLTSREGTHSGAMTLGGTDKRLHISPMVYSSVVGTPSETKNGKSGYFDVHVRKLYWRDGTGGDYARTEDNTAVVIELNTGTLNKDSVIVDSGTTDTYLSSVIQNTLETNFQTLSGKPFNHDKVQMSDEEIYAMPTLLLQLAGDQMMNQKVVDEYGGGDVHKIPTLAGNFDPENPLDVIVAVPPSHYMESHLKQKYTNRLYDTEEDGSTLGANVMMGHDVLFDAPSKRIGWAESSCDYNGLIIEKGYPDVLS</sequence>
<evidence type="ECO:0000256" key="3">
    <source>
        <dbReference type="ARBA" id="ARBA00022692"/>
    </source>
</evidence>
<keyword evidence="5" id="KW-0378">Hydrolase</keyword>
<keyword evidence="13" id="KW-1185">Reference proteome</keyword>
<evidence type="ECO:0000256" key="1">
    <source>
        <dbReference type="ARBA" id="ARBA00007447"/>
    </source>
</evidence>